<dbReference type="Proteomes" id="UP001183414">
    <property type="component" value="Unassembled WGS sequence"/>
</dbReference>
<dbReference type="EMBL" id="JAVREQ010000001">
    <property type="protein sequence ID" value="MDT0377500.1"/>
    <property type="molecule type" value="Genomic_DNA"/>
</dbReference>
<dbReference type="SUPFAM" id="SSF50475">
    <property type="entry name" value="FMN-binding split barrel"/>
    <property type="match status" value="1"/>
</dbReference>
<feature type="domain" description="Pyridoxamine 5'-phosphate oxidase N-terminal" evidence="1">
    <location>
        <begin position="16"/>
        <end position="136"/>
    </location>
</feature>
<sequence length="159" mass="17662">MTTTRPAPRPADQRREAVLERLRTEEDVWVATANPRGVPCLVPLSVHWDGDAVWLSTRGANPTGRNLLETSAVRISFGDTRDVVLIDGSVEAFSLDEVDPADADAFAARCGWDPRRAKRPGSPYLYFRVTPTDVQAFHGEHELTGRHLMRDGLWTVPAD</sequence>
<dbReference type="InterPro" id="IPR011576">
    <property type="entry name" value="Pyridox_Oxase_N"/>
</dbReference>
<dbReference type="Gene3D" id="2.30.110.10">
    <property type="entry name" value="Electron Transport, Fmn-binding Protein, Chain A"/>
    <property type="match status" value="1"/>
</dbReference>
<dbReference type="InterPro" id="IPR012349">
    <property type="entry name" value="Split_barrel_FMN-bd"/>
</dbReference>
<dbReference type="EC" id="1.4.3.5" evidence="2"/>
<keyword evidence="2" id="KW-0560">Oxidoreductase</keyword>
<proteinExistence type="predicted"/>
<dbReference type="EC" id="1.-.-.-" evidence="2"/>
<reference evidence="3" key="1">
    <citation type="submission" date="2023-07" db="EMBL/GenBank/DDBJ databases">
        <title>30 novel species of actinomycetes from the DSMZ collection.</title>
        <authorList>
            <person name="Nouioui I."/>
        </authorList>
    </citation>
    <scope>NUCLEOTIDE SEQUENCE [LARGE SCALE GENOMIC DNA]</scope>
    <source>
        <strain evidence="3">DSM 42041</strain>
    </source>
</reference>
<organism evidence="2 3">
    <name type="scientific">Streptomyces hazeniae</name>
    <dbReference type="NCBI Taxonomy" id="3075538"/>
    <lineage>
        <taxon>Bacteria</taxon>
        <taxon>Bacillati</taxon>
        <taxon>Actinomycetota</taxon>
        <taxon>Actinomycetes</taxon>
        <taxon>Kitasatosporales</taxon>
        <taxon>Streptomycetaceae</taxon>
        <taxon>Streptomyces</taxon>
    </lineage>
</organism>
<dbReference type="GO" id="GO:0004733">
    <property type="term" value="F:pyridoxamine phosphate oxidase activity"/>
    <property type="evidence" value="ECO:0007669"/>
    <property type="project" value="UniProtKB-EC"/>
</dbReference>
<protein>
    <submittedName>
        <fullName evidence="2">Pyridoxamine 5'-phosphate oxidase family protein</fullName>
        <ecNumber evidence="2">1.-.-.-</ecNumber>
        <ecNumber evidence="2">1.4.3.5</ecNumber>
    </submittedName>
</protein>
<keyword evidence="3" id="KW-1185">Reference proteome</keyword>
<gene>
    <name evidence="2" type="ORF">RM572_01750</name>
</gene>
<dbReference type="RefSeq" id="WP_311671470.1">
    <property type="nucleotide sequence ID" value="NZ_JAVREQ010000001.1"/>
</dbReference>
<accession>A0ABU2NL66</accession>
<name>A0ABU2NL66_9ACTN</name>
<evidence type="ECO:0000259" key="1">
    <source>
        <dbReference type="Pfam" id="PF01243"/>
    </source>
</evidence>
<comment type="caution">
    <text evidence="2">The sequence shown here is derived from an EMBL/GenBank/DDBJ whole genome shotgun (WGS) entry which is preliminary data.</text>
</comment>
<dbReference type="Pfam" id="PF01243">
    <property type="entry name" value="PNPOx_N"/>
    <property type="match status" value="1"/>
</dbReference>
<evidence type="ECO:0000313" key="3">
    <source>
        <dbReference type="Proteomes" id="UP001183414"/>
    </source>
</evidence>
<evidence type="ECO:0000313" key="2">
    <source>
        <dbReference type="EMBL" id="MDT0377500.1"/>
    </source>
</evidence>